<reference evidence="12" key="1">
    <citation type="submission" date="2016-10" db="EMBL/GenBank/DDBJ databases">
        <authorList>
            <person name="Varghese N."/>
            <person name="Submissions S."/>
        </authorList>
    </citation>
    <scope>NUCLEOTIDE SEQUENCE [LARGE SCALE GENOMIC DNA]</scope>
    <source>
        <strain evidence="12">CGMCC 1.3703</strain>
    </source>
</reference>
<dbReference type="AlphaFoldDB" id="A0A1H0IXY4"/>
<keyword evidence="6" id="KW-0564">Palmitate</keyword>
<dbReference type="PANTHER" id="PTHR35789:SF1">
    <property type="entry name" value="SPORE GERMINATION PROTEIN B3"/>
    <property type="match status" value="1"/>
</dbReference>
<feature type="domain" description="Spore germination protein N-terminal" evidence="10">
    <location>
        <begin position="22"/>
        <end position="196"/>
    </location>
</feature>
<keyword evidence="4 8" id="KW-0732">Signal</keyword>
<dbReference type="GO" id="GO:0009847">
    <property type="term" value="P:spore germination"/>
    <property type="evidence" value="ECO:0007669"/>
    <property type="project" value="InterPro"/>
</dbReference>
<evidence type="ECO:0000256" key="4">
    <source>
        <dbReference type="ARBA" id="ARBA00022729"/>
    </source>
</evidence>
<feature type="domain" description="Spore germination GerAC-like C-terminal" evidence="9">
    <location>
        <begin position="223"/>
        <end position="385"/>
    </location>
</feature>
<dbReference type="Gene3D" id="3.30.300.210">
    <property type="entry name" value="Nutrient germinant receptor protein C, domain 3"/>
    <property type="match status" value="1"/>
</dbReference>
<feature type="signal peptide" evidence="8">
    <location>
        <begin position="1"/>
        <end position="23"/>
    </location>
</feature>
<evidence type="ECO:0000256" key="2">
    <source>
        <dbReference type="ARBA" id="ARBA00007886"/>
    </source>
</evidence>
<dbReference type="RefSeq" id="WP_089651624.1">
    <property type="nucleotide sequence ID" value="NZ_FNIZ01000004.1"/>
</dbReference>
<evidence type="ECO:0000259" key="10">
    <source>
        <dbReference type="Pfam" id="PF25198"/>
    </source>
</evidence>
<protein>
    <submittedName>
        <fullName evidence="11">Spore germination protein KC</fullName>
    </submittedName>
</protein>
<dbReference type="STRING" id="240303.SAMN05421677_104223"/>
<comment type="subcellular location">
    <subcellularLocation>
        <location evidence="1">Membrane</location>
        <topology evidence="1">Lipid-anchor</topology>
    </subcellularLocation>
</comment>
<evidence type="ECO:0000256" key="6">
    <source>
        <dbReference type="ARBA" id="ARBA00023139"/>
    </source>
</evidence>
<dbReference type="OrthoDB" id="9816067at2"/>
<accession>A0A1H0IXY4</accession>
<keyword evidence="3" id="KW-0309">Germination</keyword>
<dbReference type="InterPro" id="IPR046953">
    <property type="entry name" value="Spore_GerAC-like_C"/>
</dbReference>
<dbReference type="Proteomes" id="UP000198860">
    <property type="component" value="Unassembled WGS sequence"/>
</dbReference>
<evidence type="ECO:0000256" key="8">
    <source>
        <dbReference type="SAM" id="SignalP"/>
    </source>
</evidence>
<dbReference type="PANTHER" id="PTHR35789">
    <property type="entry name" value="SPORE GERMINATION PROTEIN B3"/>
    <property type="match status" value="1"/>
</dbReference>
<proteinExistence type="inferred from homology"/>
<dbReference type="InterPro" id="IPR038501">
    <property type="entry name" value="Spore_GerAC_C_sf"/>
</dbReference>
<keyword evidence="12" id="KW-1185">Reference proteome</keyword>
<dbReference type="PROSITE" id="PS51257">
    <property type="entry name" value="PROKAR_LIPOPROTEIN"/>
    <property type="match status" value="1"/>
</dbReference>
<dbReference type="GO" id="GO:0016020">
    <property type="term" value="C:membrane"/>
    <property type="evidence" value="ECO:0007669"/>
    <property type="project" value="UniProtKB-SubCell"/>
</dbReference>
<evidence type="ECO:0000313" key="12">
    <source>
        <dbReference type="Proteomes" id="UP000198860"/>
    </source>
</evidence>
<dbReference type="EMBL" id="FNIZ01000004">
    <property type="protein sequence ID" value="SDO36348.1"/>
    <property type="molecule type" value="Genomic_DNA"/>
</dbReference>
<evidence type="ECO:0000259" key="9">
    <source>
        <dbReference type="Pfam" id="PF05504"/>
    </source>
</evidence>
<evidence type="ECO:0000256" key="1">
    <source>
        <dbReference type="ARBA" id="ARBA00004635"/>
    </source>
</evidence>
<evidence type="ECO:0000313" key="11">
    <source>
        <dbReference type="EMBL" id="SDO36348.1"/>
    </source>
</evidence>
<evidence type="ECO:0000256" key="7">
    <source>
        <dbReference type="ARBA" id="ARBA00023288"/>
    </source>
</evidence>
<dbReference type="InterPro" id="IPR008844">
    <property type="entry name" value="Spore_GerAC-like"/>
</dbReference>
<feature type="chain" id="PRO_5039581578" evidence="8">
    <location>
        <begin position="24"/>
        <end position="396"/>
    </location>
</feature>
<name>A0A1H0IXY4_HALAD</name>
<organism evidence="11 12">
    <name type="scientific">Halobacillus aidingensis</name>
    <dbReference type="NCBI Taxonomy" id="240303"/>
    <lineage>
        <taxon>Bacteria</taxon>
        <taxon>Bacillati</taxon>
        <taxon>Bacillota</taxon>
        <taxon>Bacilli</taxon>
        <taxon>Bacillales</taxon>
        <taxon>Bacillaceae</taxon>
        <taxon>Halobacillus</taxon>
    </lineage>
</organism>
<keyword evidence="7" id="KW-0449">Lipoprotein</keyword>
<evidence type="ECO:0000256" key="5">
    <source>
        <dbReference type="ARBA" id="ARBA00023136"/>
    </source>
</evidence>
<dbReference type="Pfam" id="PF05504">
    <property type="entry name" value="Spore_GerAC"/>
    <property type="match status" value="1"/>
</dbReference>
<dbReference type="NCBIfam" id="TIGR02887">
    <property type="entry name" value="spore_ger_x_C"/>
    <property type="match status" value="1"/>
</dbReference>
<evidence type="ECO:0000256" key="3">
    <source>
        <dbReference type="ARBA" id="ARBA00022544"/>
    </source>
</evidence>
<keyword evidence="5" id="KW-0472">Membrane</keyword>
<sequence>MKAMKLLLPSLLLLGLLSGCWDTKELNDVAFVTGVAVEQGEDAKFKVTVGVANASQLNVQKSEGNTPSVTFSLEGNSISELLDKMNVGLTRELRFSHTRTLVIGEEVAREGISGFLDYLERSGQFRNNFTMLIAQNISAADILKTTFPIQKIPSLKVHNQSSTLFEQWGGAPDMKLSDFIAALTSRGRQPVAEALTIVGTPKQGQSVENNKKLEPESLITLVGLAVFKEDKLIGYLNLEETRNYVWTQDLIQTTLTVPCGEEKYIDVRILNSKSTIHANYDGETPNFQVEIVAESFLNGTQCKDNLEKIETYKKFEKDIEEMVETMILNTVTKVQEEYEVDIFGFGEVMRRQHYQRFEAVKDQWDEQFSKADIDITANIFLRRAGTSNKSFLTEDE</sequence>
<comment type="similarity">
    <text evidence="2">Belongs to the GerABKC lipoprotein family.</text>
</comment>
<dbReference type="Pfam" id="PF25198">
    <property type="entry name" value="Spore_GerAC_N"/>
    <property type="match status" value="1"/>
</dbReference>
<gene>
    <name evidence="11" type="ORF">SAMN05421677_104223</name>
</gene>
<dbReference type="InterPro" id="IPR057336">
    <property type="entry name" value="GerAC_N"/>
</dbReference>